<dbReference type="KEGG" id="bxe:Bxe_A1234"/>
<dbReference type="EMBL" id="CP000270">
    <property type="protein sequence ID" value="ABE31719.1"/>
    <property type="molecule type" value="Genomic_DNA"/>
</dbReference>
<reference evidence="1 2" key="1">
    <citation type="journal article" date="2006" name="Proc. Natl. Acad. Sci. U.S.A.">
        <title>Burkholderia xenovorans LB400 harbors a multi-replicon, 9.73-Mbp genome shaped for versatility.</title>
        <authorList>
            <person name="Chain P.S."/>
            <person name="Denef V.J."/>
            <person name="Konstantinidis K.T."/>
            <person name="Vergez L.M."/>
            <person name="Agullo L."/>
            <person name="Reyes V.L."/>
            <person name="Hauser L."/>
            <person name="Cordova M."/>
            <person name="Gomez L."/>
            <person name="Gonzalez M."/>
            <person name="Land M."/>
            <person name="Lao V."/>
            <person name="Larimer F."/>
            <person name="LiPuma J.J."/>
            <person name="Mahenthiralingam E."/>
            <person name="Malfatti S.A."/>
            <person name="Marx C.J."/>
            <person name="Parnell J.J."/>
            <person name="Ramette A."/>
            <person name="Richardson P."/>
            <person name="Seeger M."/>
            <person name="Smith D."/>
            <person name="Spilker T."/>
            <person name="Sul W.J."/>
            <person name="Tsoi T.V."/>
            <person name="Ulrich L.E."/>
            <person name="Zhulin I.B."/>
            <person name="Tiedje J.M."/>
        </authorList>
    </citation>
    <scope>NUCLEOTIDE SEQUENCE [LARGE SCALE GENOMIC DNA]</scope>
    <source>
        <strain evidence="1 2">LB400</strain>
    </source>
</reference>
<keyword evidence="2" id="KW-1185">Reference proteome</keyword>
<name>Q13W20_PARXL</name>
<dbReference type="RefSeq" id="WP_011489275.1">
    <property type="nucleotide sequence ID" value="NC_007951.1"/>
</dbReference>
<sequence>MANSPSHKFGQDLGNLLEHVVLYLILKPRLESFAKAKNYYLDWQKDRPARTGKKVTWADKYGNTHDLDFVIEVGGTEESRGTPVAFIEAAWRRYTKHSKNKAQEIQAAILPIIEVHHLSAPFFGAVLAGEFTKPALEQLRRHRFSVLYIPYDDVVDAFKAIDFDIAFNEGTSDAAFAEANQRLFSLTDADKTTLRNALITASKPQTDAFMTALQKSLERLITRIILLPLFGTEVICGNVQDAIEKLAKLDKIKASGTLHKIEVIVDYDNEDSIRASFKDDDGAQEFLRRIAP</sequence>
<proteinExistence type="predicted"/>
<dbReference type="REBASE" id="12138">
    <property type="entry name" value="BxeORF1234P"/>
</dbReference>
<dbReference type="STRING" id="266265.Bxe_A1234"/>
<evidence type="ECO:0000313" key="1">
    <source>
        <dbReference type="EMBL" id="ABE31719.1"/>
    </source>
</evidence>
<evidence type="ECO:0000313" key="2">
    <source>
        <dbReference type="Proteomes" id="UP000001817"/>
    </source>
</evidence>
<dbReference type="Proteomes" id="UP000001817">
    <property type="component" value="Chromosome 1"/>
</dbReference>
<organism evidence="1 2">
    <name type="scientific">Paraburkholderia xenovorans (strain LB400)</name>
    <dbReference type="NCBI Taxonomy" id="266265"/>
    <lineage>
        <taxon>Bacteria</taxon>
        <taxon>Pseudomonadati</taxon>
        <taxon>Pseudomonadota</taxon>
        <taxon>Betaproteobacteria</taxon>
        <taxon>Burkholderiales</taxon>
        <taxon>Burkholderiaceae</taxon>
        <taxon>Paraburkholderia</taxon>
    </lineage>
</organism>
<accession>Q13W20</accession>
<dbReference type="KEGG" id="bxb:DR64_3393"/>
<evidence type="ECO:0008006" key="3">
    <source>
        <dbReference type="Google" id="ProtNLM"/>
    </source>
</evidence>
<protein>
    <recommendedName>
        <fullName evidence="3">DNA methylase</fullName>
    </recommendedName>
</protein>
<dbReference type="AlphaFoldDB" id="Q13W20"/>
<dbReference type="eggNOG" id="COG0863">
    <property type="taxonomic scope" value="Bacteria"/>
</dbReference>
<gene>
    <name evidence="1" type="ORF">Bxe_A1234</name>
</gene>